<dbReference type="GO" id="GO:0015036">
    <property type="term" value="F:disulfide oxidoreductase activity"/>
    <property type="evidence" value="ECO:0007669"/>
    <property type="project" value="UniProtKB-ARBA"/>
</dbReference>
<feature type="signal peptide" evidence="2">
    <location>
        <begin position="1"/>
        <end position="28"/>
    </location>
</feature>
<dbReference type="PROSITE" id="PS51352">
    <property type="entry name" value="THIOREDOXIN_2"/>
    <property type="match status" value="1"/>
</dbReference>
<dbReference type="Proteomes" id="UP000004728">
    <property type="component" value="Unassembled WGS sequence"/>
</dbReference>
<keyword evidence="1" id="KW-0676">Redox-active center</keyword>
<dbReference type="InParanoid" id="F1Z9T7"/>
<dbReference type="SUPFAM" id="SSF52833">
    <property type="entry name" value="Thioredoxin-like"/>
    <property type="match status" value="1"/>
</dbReference>
<evidence type="ECO:0000313" key="5">
    <source>
        <dbReference type="Proteomes" id="UP000004728"/>
    </source>
</evidence>
<organism evidence="4 5">
    <name type="scientific">Novosphingobium nitrogenifigens DSM 19370</name>
    <dbReference type="NCBI Taxonomy" id="983920"/>
    <lineage>
        <taxon>Bacteria</taxon>
        <taxon>Pseudomonadati</taxon>
        <taxon>Pseudomonadota</taxon>
        <taxon>Alphaproteobacteria</taxon>
        <taxon>Sphingomonadales</taxon>
        <taxon>Sphingomonadaceae</taxon>
        <taxon>Novosphingobium</taxon>
    </lineage>
</organism>
<proteinExistence type="predicted"/>
<dbReference type="AlphaFoldDB" id="F1Z9T7"/>
<name>F1Z9T7_9SPHN</name>
<evidence type="ECO:0000256" key="2">
    <source>
        <dbReference type="SAM" id="SignalP"/>
    </source>
</evidence>
<feature type="chain" id="PRO_5003272751" evidence="2">
    <location>
        <begin position="29"/>
        <end position="195"/>
    </location>
</feature>
<dbReference type="InterPro" id="IPR013766">
    <property type="entry name" value="Thioredoxin_domain"/>
</dbReference>
<dbReference type="CDD" id="cd02966">
    <property type="entry name" value="TlpA_like_family"/>
    <property type="match status" value="1"/>
</dbReference>
<dbReference type="GO" id="GO:0016209">
    <property type="term" value="F:antioxidant activity"/>
    <property type="evidence" value="ECO:0007669"/>
    <property type="project" value="InterPro"/>
</dbReference>
<dbReference type="InterPro" id="IPR017937">
    <property type="entry name" value="Thioredoxin_CS"/>
</dbReference>
<evidence type="ECO:0000313" key="4">
    <source>
        <dbReference type="EMBL" id="EGD58655.1"/>
    </source>
</evidence>
<dbReference type="PANTHER" id="PTHR42852:SF13">
    <property type="entry name" value="PROTEIN DIPZ"/>
    <property type="match status" value="1"/>
</dbReference>
<dbReference type="PANTHER" id="PTHR42852">
    <property type="entry name" value="THIOL:DISULFIDE INTERCHANGE PROTEIN DSBE"/>
    <property type="match status" value="1"/>
</dbReference>
<keyword evidence="5" id="KW-1185">Reference proteome</keyword>
<dbReference type="Gene3D" id="3.40.30.10">
    <property type="entry name" value="Glutaredoxin"/>
    <property type="match status" value="1"/>
</dbReference>
<keyword evidence="2" id="KW-0732">Signal</keyword>
<evidence type="ECO:0000256" key="1">
    <source>
        <dbReference type="ARBA" id="ARBA00023284"/>
    </source>
</evidence>
<dbReference type="OrthoDB" id="9799347at2"/>
<sequence>MRAIRQITATIALVLATLSPALSQNAIAAQVKVGQPAPNARLETWNGEKYDLASLRGKVVVINFWATWCVPCRKELPLLDGYYRQMKDHGLVVLAATTEDSVGERDLRKLFAFLAITSLHRLRGPYQPMEGVPTNYVIDRAGVVRYAKAGAFDLNALNTILIPLLREPAPAPVPLPAAGGVAEAPKTPATLALRR</sequence>
<accession>F1Z9T7</accession>
<comment type="caution">
    <text evidence="4">The sequence shown here is derived from an EMBL/GenBank/DDBJ whole genome shotgun (WGS) entry which is preliminary data.</text>
</comment>
<dbReference type="InterPro" id="IPR036249">
    <property type="entry name" value="Thioredoxin-like_sf"/>
</dbReference>
<reference evidence="4 5" key="1">
    <citation type="journal article" date="2012" name="J. Bacteriol.">
        <title>Draft Genome Sequence of Novosphingobium nitrogenifigens Y88T.</title>
        <authorList>
            <person name="Strabala T.J."/>
            <person name="Macdonald L."/>
            <person name="Liu V."/>
            <person name="Smit A.M."/>
        </authorList>
    </citation>
    <scope>NUCLEOTIDE SEQUENCE [LARGE SCALE GENOMIC DNA]</scope>
    <source>
        <strain evidence="4 5">DSM 19370</strain>
    </source>
</reference>
<dbReference type="STRING" id="983920.Y88_0712"/>
<feature type="domain" description="Thioredoxin" evidence="3">
    <location>
        <begin position="31"/>
        <end position="166"/>
    </location>
</feature>
<dbReference type="InterPro" id="IPR050553">
    <property type="entry name" value="Thioredoxin_ResA/DsbE_sf"/>
</dbReference>
<dbReference type="Pfam" id="PF00578">
    <property type="entry name" value="AhpC-TSA"/>
    <property type="match status" value="1"/>
</dbReference>
<dbReference type="InterPro" id="IPR000866">
    <property type="entry name" value="AhpC/TSA"/>
</dbReference>
<gene>
    <name evidence="4" type="ORF">Y88_0712</name>
</gene>
<dbReference type="HOGENOM" id="CLU_042529_11_2_5"/>
<dbReference type="RefSeq" id="WP_008066442.1">
    <property type="nucleotide sequence ID" value="NZ_AQWK01000002.1"/>
</dbReference>
<protein>
    <submittedName>
        <fullName evidence="4">Putative thiol:disulfide interchange protein</fullName>
    </submittedName>
</protein>
<dbReference type="eggNOG" id="COG0526">
    <property type="taxonomic scope" value="Bacteria"/>
</dbReference>
<dbReference type="EMBL" id="AEWJ01000041">
    <property type="protein sequence ID" value="EGD58655.1"/>
    <property type="molecule type" value="Genomic_DNA"/>
</dbReference>
<evidence type="ECO:0000259" key="3">
    <source>
        <dbReference type="PROSITE" id="PS51352"/>
    </source>
</evidence>
<dbReference type="PROSITE" id="PS00194">
    <property type="entry name" value="THIOREDOXIN_1"/>
    <property type="match status" value="1"/>
</dbReference>